<proteinExistence type="predicted"/>
<dbReference type="EMBL" id="MU274915">
    <property type="protein sequence ID" value="KAI0087986.1"/>
    <property type="molecule type" value="Genomic_DNA"/>
</dbReference>
<evidence type="ECO:0000313" key="2">
    <source>
        <dbReference type="Proteomes" id="UP001055072"/>
    </source>
</evidence>
<protein>
    <submittedName>
        <fullName evidence="1">Glycopeptide</fullName>
    </submittedName>
</protein>
<gene>
    <name evidence="1" type="ORF">BDY19DRAFT_203137</name>
</gene>
<comment type="caution">
    <text evidence="1">The sequence shown here is derived from an EMBL/GenBank/DDBJ whole genome shotgun (WGS) entry which is preliminary data.</text>
</comment>
<reference evidence="1" key="1">
    <citation type="journal article" date="2021" name="Environ. Microbiol.">
        <title>Gene family expansions and transcriptome signatures uncover fungal adaptations to wood decay.</title>
        <authorList>
            <person name="Hage H."/>
            <person name="Miyauchi S."/>
            <person name="Viragh M."/>
            <person name="Drula E."/>
            <person name="Min B."/>
            <person name="Chaduli D."/>
            <person name="Navarro D."/>
            <person name="Favel A."/>
            <person name="Norest M."/>
            <person name="Lesage-Meessen L."/>
            <person name="Balint B."/>
            <person name="Merenyi Z."/>
            <person name="de Eugenio L."/>
            <person name="Morin E."/>
            <person name="Martinez A.T."/>
            <person name="Baldrian P."/>
            <person name="Stursova M."/>
            <person name="Martinez M.J."/>
            <person name="Novotny C."/>
            <person name="Magnuson J.K."/>
            <person name="Spatafora J.W."/>
            <person name="Maurice S."/>
            <person name="Pangilinan J."/>
            <person name="Andreopoulos W."/>
            <person name="LaButti K."/>
            <person name="Hundley H."/>
            <person name="Na H."/>
            <person name="Kuo A."/>
            <person name="Barry K."/>
            <person name="Lipzen A."/>
            <person name="Henrissat B."/>
            <person name="Riley R."/>
            <person name="Ahrendt S."/>
            <person name="Nagy L.G."/>
            <person name="Grigoriev I.V."/>
            <person name="Martin F."/>
            <person name="Rosso M.N."/>
        </authorList>
    </citation>
    <scope>NUCLEOTIDE SEQUENCE</scope>
    <source>
        <strain evidence="1">CBS 384.51</strain>
    </source>
</reference>
<dbReference type="Proteomes" id="UP001055072">
    <property type="component" value="Unassembled WGS sequence"/>
</dbReference>
<sequence>MTPSFRHVLSALAALFLGLSVANAETHTITFDNQCGRGTPTLIVDGKVVSTGAPYTSTGTISGIAYLQTGECLFNGENCSLLEMTLTNPASGCIGCGSSADISLIAPHKFNVVSGYSFYNGCDGQGHTCASATCKDAFFQPNDNQVQTGCQADNRCVG</sequence>
<organism evidence="1 2">
    <name type="scientific">Irpex rosettiformis</name>
    <dbReference type="NCBI Taxonomy" id="378272"/>
    <lineage>
        <taxon>Eukaryota</taxon>
        <taxon>Fungi</taxon>
        <taxon>Dikarya</taxon>
        <taxon>Basidiomycota</taxon>
        <taxon>Agaricomycotina</taxon>
        <taxon>Agaricomycetes</taxon>
        <taxon>Polyporales</taxon>
        <taxon>Irpicaceae</taxon>
        <taxon>Irpex</taxon>
    </lineage>
</organism>
<accession>A0ACB8U1B1</accession>
<keyword evidence="2" id="KW-1185">Reference proteome</keyword>
<evidence type="ECO:0000313" key="1">
    <source>
        <dbReference type="EMBL" id="KAI0087986.1"/>
    </source>
</evidence>
<name>A0ACB8U1B1_9APHY</name>